<reference evidence="2 3" key="1">
    <citation type="submission" date="2016-10" db="EMBL/GenBank/DDBJ databases">
        <authorList>
            <person name="Varghese N."/>
            <person name="Submissions S."/>
        </authorList>
    </citation>
    <scope>NUCLEOTIDE SEQUENCE [LARGE SCALE GENOMIC DNA]</scope>
    <source>
        <strain evidence="2 3">DSM 17997</strain>
    </source>
</reference>
<name>A0A1H3T0A6_9BACT</name>
<evidence type="ECO:0000313" key="3">
    <source>
        <dbReference type="Proteomes" id="UP000199663"/>
    </source>
</evidence>
<protein>
    <recommendedName>
        <fullName evidence="4">DoxX family protein</fullName>
    </recommendedName>
</protein>
<proteinExistence type="predicted"/>
<feature type="transmembrane region" description="Helical" evidence="1">
    <location>
        <begin position="88"/>
        <end position="106"/>
    </location>
</feature>
<feature type="transmembrane region" description="Helical" evidence="1">
    <location>
        <begin position="215"/>
        <end position="233"/>
    </location>
</feature>
<dbReference type="Proteomes" id="UP000199663">
    <property type="component" value="Unassembled WGS sequence"/>
</dbReference>
<keyword evidence="3" id="KW-1185">Reference proteome</keyword>
<evidence type="ECO:0008006" key="4">
    <source>
        <dbReference type="Google" id="ProtNLM"/>
    </source>
</evidence>
<keyword evidence="1" id="KW-1133">Transmembrane helix</keyword>
<feature type="transmembrane region" description="Helical" evidence="1">
    <location>
        <begin position="44"/>
        <end position="68"/>
    </location>
</feature>
<keyword evidence="1" id="KW-0812">Transmembrane</keyword>
<keyword evidence="1" id="KW-0472">Membrane</keyword>
<evidence type="ECO:0000256" key="1">
    <source>
        <dbReference type="SAM" id="Phobius"/>
    </source>
</evidence>
<accession>A0A1H3T0A6</accession>
<gene>
    <name evidence="2" type="ORF">SAMN05444412_11477</name>
</gene>
<sequence>MYGTDLNKLSINETVTKNTTPPDTSLLYYSEKARQNTWLYRGTLGLRFLLSMAFIPTGLVKLLGLPFSNLGSTSPIGLFFDMLLSTGVYWQFLGGIQILAGVLVMLNRTLAIGSILFTGIMLNILFITIGLGFGNTAYLAFMMVLGCLWLCFWEWGKLRTLFFVQISVISQTAQFRSKSVGLTAAEKIVYGIGYGCGLLFFGMTRGLQLPLGTEILLLGVGFSCLILAFIYGFRVNRRHQNHSPT</sequence>
<organism evidence="2 3">
    <name type="scientific">Rhodonellum ikkaensis</name>
    <dbReference type="NCBI Taxonomy" id="336829"/>
    <lineage>
        <taxon>Bacteria</taxon>
        <taxon>Pseudomonadati</taxon>
        <taxon>Bacteroidota</taxon>
        <taxon>Cytophagia</taxon>
        <taxon>Cytophagales</taxon>
        <taxon>Cytophagaceae</taxon>
        <taxon>Rhodonellum</taxon>
    </lineage>
</organism>
<feature type="transmembrane region" description="Helical" evidence="1">
    <location>
        <begin position="113"/>
        <end position="131"/>
    </location>
</feature>
<comment type="caution">
    <text evidence="2">The sequence shown here is derived from an EMBL/GenBank/DDBJ whole genome shotgun (WGS) entry which is preliminary data.</text>
</comment>
<feature type="transmembrane region" description="Helical" evidence="1">
    <location>
        <begin position="137"/>
        <end position="155"/>
    </location>
</feature>
<evidence type="ECO:0000313" key="2">
    <source>
        <dbReference type="EMBL" id="SDZ43251.1"/>
    </source>
</evidence>
<dbReference type="EMBL" id="FNQC01000014">
    <property type="protein sequence ID" value="SDZ43251.1"/>
    <property type="molecule type" value="Genomic_DNA"/>
</dbReference>
<feature type="transmembrane region" description="Helical" evidence="1">
    <location>
        <begin position="184"/>
        <end position="203"/>
    </location>
</feature>